<dbReference type="EMBL" id="QZDT01000002">
    <property type="protein sequence ID" value="NBJ91572.1"/>
    <property type="molecule type" value="Genomic_DNA"/>
</dbReference>
<keyword evidence="2" id="KW-1185">Reference proteome</keyword>
<name>A0A9X5GRZ2_9FIRM</name>
<protein>
    <submittedName>
        <fullName evidence="1">Uncharacterized protein</fullName>
    </submittedName>
</protein>
<comment type="caution">
    <text evidence="1">The sequence shown here is derived from an EMBL/GenBank/DDBJ whole genome shotgun (WGS) entry which is preliminary data.</text>
</comment>
<organism evidence="1 2">
    <name type="scientific">Parablautia muri</name>
    <dbReference type="NCBI Taxonomy" id="2320879"/>
    <lineage>
        <taxon>Bacteria</taxon>
        <taxon>Bacillati</taxon>
        <taxon>Bacillota</taxon>
        <taxon>Clostridia</taxon>
        <taxon>Lachnospirales</taxon>
        <taxon>Lachnospiraceae</taxon>
        <taxon>Parablautia</taxon>
    </lineage>
</organism>
<proteinExistence type="predicted"/>
<evidence type="ECO:0000313" key="2">
    <source>
        <dbReference type="Proteomes" id="UP001154420"/>
    </source>
</evidence>
<evidence type="ECO:0000313" key="1">
    <source>
        <dbReference type="EMBL" id="NBJ91572.1"/>
    </source>
</evidence>
<dbReference type="Proteomes" id="UP001154420">
    <property type="component" value="Unassembled WGS sequence"/>
</dbReference>
<dbReference type="AlphaFoldDB" id="A0A9X5GRZ2"/>
<sequence length="74" mass="8853">MDVESLFISEISSAYRPIMNMTAKQIPMREMQNFPFLSGPIWPTAWITHDLIWLFEGDMMLEKDLRWNQFVENN</sequence>
<accession>A0A9X5GRZ2</accession>
<reference evidence="1" key="1">
    <citation type="submission" date="2018-09" db="EMBL/GenBank/DDBJ databases">
        <title>Murine metabolic-syndrome-specific gut microbial biobank.</title>
        <authorList>
            <person name="Liu C."/>
        </authorList>
    </citation>
    <scope>NUCLEOTIDE SEQUENCE</scope>
    <source>
        <strain evidence="1">D42-62</strain>
    </source>
</reference>
<gene>
    <name evidence="1" type="ORF">D5281_02940</name>
</gene>